<evidence type="ECO:0000313" key="2">
    <source>
        <dbReference type="EMBL" id="WYK00935.1"/>
    </source>
</evidence>
<reference evidence="2" key="2">
    <citation type="submission" date="2024-03" db="EMBL/GenBank/DDBJ databases">
        <title>The Genome Sequence of Enterococcus sp. DIV0205d.</title>
        <authorList>
            <consortium name="The Broad Institute Genomics Platform"/>
            <consortium name="The Broad Institute Microbial Omics Core"/>
            <consortium name="The Broad Institute Genomic Center for Infectious Diseases"/>
            <person name="Earl A."/>
            <person name="Manson A."/>
            <person name="Gilmore M."/>
            <person name="Schwartman J."/>
            <person name="Shea T."/>
            <person name="Abouelleil A."/>
            <person name="Cao P."/>
            <person name="Chapman S."/>
            <person name="Cusick C."/>
            <person name="Young S."/>
            <person name="Neafsey D."/>
            <person name="Nusbaum C."/>
            <person name="Birren B."/>
        </authorList>
    </citation>
    <scope>NUCLEOTIDE SEQUENCE</scope>
    <source>
        <strain evidence="2">7F3_DIV0205</strain>
    </source>
</reference>
<keyword evidence="1" id="KW-0472">Membrane</keyword>
<dbReference type="AlphaFoldDB" id="A0AAQ3Y5D8"/>
<accession>A0AAQ3Y5D8</accession>
<evidence type="ECO:0000256" key="1">
    <source>
        <dbReference type="SAM" id="Phobius"/>
    </source>
</evidence>
<keyword evidence="3" id="KW-1185">Reference proteome</keyword>
<protein>
    <submittedName>
        <fullName evidence="2">Uncharacterized protein</fullName>
    </submittedName>
</protein>
<feature type="transmembrane region" description="Helical" evidence="1">
    <location>
        <begin position="220"/>
        <end position="238"/>
    </location>
</feature>
<keyword evidence="1" id="KW-0812">Transmembrane</keyword>
<feature type="transmembrane region" description="Helical" evidence="1">
    <location>
        <begin position="49"/>
        <end position="71"/>
    </location>
</feature>
<dbReference type="EMBL" id="CP147244">
    <property type="protein sequence ID" value="WYK00935.1"/>
    <property type="molecule type" value="Genomic_DNA"/>
</dbReference>
<gene>
    <name evidence="2" type="ORF">A5821_002061</name>
</gene>
<keyword evidence="1" id="KW-1133">Transmembrane helix</keyword>
<dbReference type="RefSeq" id="WP_086314486.1">
    <property type="nucleotide sequence ID" value="NZ_CP147244.1"/>
</dbReference>
<feature type="transmembrane region" description="Helical" evidence="1">
    <location>
        <begin position="105"/>
        <end position="126"/>
    </location>
</feature>
<reference evidence="2" key="1">
    <citation type="submission" date="2017-05" db="EMBL/GenBank/DDBJ databases">
        <authorList>
            <consortium name="The Broad Institute Genomics Platform"/>
            <consortium name="The Broad Institute Genomic Center for Infectious Diseases"/>
            <person name="Earl A."/>
            <person name="Manson A."/>
            <person name="Schwartman J."/>
            <person name="Gilmore M."/>
            <person name="Abouelleil A."/>
            <person name="Cao P."/>
            <person name="Chapman S."/>
            <person name="Cusick C."/>
            <person name="Shea T."/>
            <person name="Young S."/>
            <person name="Neafsey D."/>
            <person name="Nusbaum C."/>
            <person name="Birren B."/>
        </authorList>
    </citation>
    <scope>NUCLEOTIDE SEQUENCE</scope>
    <source>
        <strain evidence="2">7F3_DIV0205</strain>
    </source>
</reference>
<feature type="transmembrane region" description="Helical" evidence="1">
    <location>
        <begin position="244"/>
        <end position="261"/>
    </location>
</feature>
<evidence type="ECO:0000313" key="3">
    <source>
        <dbReference type="Proteomes" id="UP000194948"/>
    </source>
</evidence>
<sequence length="286" mass="33819">MKPDIIEIVKVLFSLGLISSLSKFIIDRILSTKVEIELETNYGRAFREIFNFIVFILILSLYVFLFVGIFYSPENQNYDVLTSGHVSVTPEEVDKWLNQEKNNKLFISLLLLGIFLVIIAYIYGVARSFWYNNYKRKVYLEFSTNEKLLKLFVVKRLSKDRVLLANEEQTLYQIKSLSSLEDIYFKTESFIERRNRRYKSFYETVENRVKWNKMDTPTKIIMIVLSILLGVIILVGTLAQENKFIFLVILITIFSVVFFYVRNQYKKGKSLIKNAKRLEYNYSIKL</sequence>
<dbReference type="Proteomes" id="UP000194948">
    <property type="component" value="Chromosome"/>
</dbReference>
<name>A0AAQ3Y5D8_9ENTE</name>
<organism evidence="2 3">
    <name type="scientific">Candidatus Enterococcus palustris</name>
    <dbReference type="NCBI Taxonomy" id="1834189"/>
    <lineage>
        <taxon>Bacteria</taxon>
        <taxon>Bacillati</taxon>
        <taxon>Bacillota</taxon>
        <taxon>Bacilli</taxon>
        <taxon>Lactobacillales</taxon>
        <taxon>Enterococcaceae</taxon>
        <taxon>Enterococcus</taxon>
    </lineage>
</organism>
<proteinExistence type="predicted"/>